<organism evidence="10 11">
    <name type="scientific">Knipowitschia caucasica</name>
    <name type="common">Caucasian dwarf goby</name>
    <name type="synonym">Pomatoschistus caucasicus</name>
    <dbReference type="NCBI Taxonomy" id="637954"/>
    <lineage>
        <taxon>Eukaryota</taxon>
        <taxon>Metazoa</taxon>
        <taxon>Chordata</taxon>
        <taxon>Craniata</taxon>
        <taxon>Vertebrata</taxon>
        <taxon>Euteleostomi</taxon>
        <taxon>Actinopterygii</taxon>
        <taxon>Neopterygii</taxon>
        <taxon>Teleostei</taxon>
        <taxon>Neoteleostei</taxon>
        <taxon>Acanthomorphata</taxon>
        <taxon>Gobiaria</taxon>
        <taxon>Gobiiformes</taxon>
        <taxon>Gobioidei</taxon>
        <taxon>Gobiidae</taxon>
        <taxon>Gobiinae</taxon>
        <taxon>Knipowitschia</taxon>
    </lineage>
</organism>
<dbReference type="InterPro" id="IPR020864">
    <property type="entry name" value="MACPF"/>
</dbReference>
<dbReference type="EMBL" id="OZ035825">
    <property type="protein sequence ID" value="CAL1600831.1"/>
    <property type="molecule type" value="Genomic_DNA"/>
</dbReference>
<reference evidence="10 11" key="1">
    <citation type="submission" date="2024-04" db="EMBL/GenBank/DDBJ databases">
        <authorList>
            <person name="Waldvogel A.-M."/>
            <person name="Schoenle A."/>
        </authorList>
    </citation>
    <scope>NUCLEOTIDE SEQUENCE [LARGE SCALE GENOMIC DNA]</scope>
</reference>
<dbReference type="GO" id="GO:0031640">
    <property type="term" value="P:killing of cells of another organism"/>
    <property type="evidence" value="ECO:0007669"/>
    <property type="project" value="UniProtKB-KW"/>
</dbReference>
<feature type="region of interest" description="Disordered" evidence="8">
    <location>
        <begin position="18"/>
        <end position="44"/>
    </location>
</feature>
<evidence type="ECO:0000313" key="11">
    <source>
        <dbReference type="Proteomes" id="UP001497482"/>
    </source>
</evidence>
<keyword evidence="5" id="KW-0204">Cytolysis</keyword>
<dbReference type="Gene3D" id="2.60.40.150">
    <property type="entry name" value="C2 domain"/>
    <property type="match status" value="1"/>
</dbReference>
<evidence type="ECO:0000259" key="9">
    <source>
        <dbReference type="PROSITE" id="PS51412"/>
    </source>
</evidence>
<evidence type="ECO:0000256" key="5">
    <source>
        <dbReference type="ARBA" id="ARBA00022852"/>
    </source>
</evidence>
<evidence type="ECO:0000256" key="7">
    <source>
        <dbReference type="ARBA" id="ARBA00023157"/>
    </source>
</evidence>
<proteinExistence type="inferred from homology"/>
<evidence type="ECO:0000256" key="2">
    <source>
        <dbReference type="ARBA" id="ARBA00004613"/>
    </source>
</evidence>
<dbReference type="SUPFAM" id="SSF49562">
    <property type="entry name" value="C2 domain (Calcium/lipid-binding domain, CaLB)"/>
    <property type="match status" value="1"/>
</dbReference>
<dbReference type="PROSITE" id="PS51412">
    <property type="entry name" value="MACPF_2"/>
    <property type="match status" value="1"/>
</dbReference>
<feature type="compositionally biased region" description="Polar residues" evidence="8">
    <location>
        <begin position="18"/>
        <end position="37"/>
    </location>
</feature>
<dbReference type="Proteomes" id="UP001497482">
    <property type="component" value="Chromosome 3"/>
</dbReference>
<dbReference type="SMART" id="SM00457">
    <property type="entry name" value="MACPF"/>
    <property type="match status" value="1"/>
</dbReference>
<evidence type="ECO:0000256" key="3">
    <source>
        <dbReference type="ARBA" id="ARBA00009214"/>
    </source>
</evidence>
<dbReference type="PROSITE" id="PS00279">
    <property type="entry name" value="MACPF_1"/>
    <property type="match status" value="1"/>
</dbReference>
<feature type="domain" description="MACPF" evidence="9">
    <location>
        <begin position="68"/>
        <end position="418"/>
    </location>
</feature>
<dbReference type="InterPro" id="IPR035892">
    <property type="entry name" value="C2_domain_sf"/>
</dbReference>
<evidence type="ECO:0000256" key="6">
    <source>
        <dbReference type="ARBA" id="ARBA00023136"/>
    </source>
</evidence>
<dbReference type="InterPro" id="IPR020863">
    <property type="entry name" value="MACPF_CS"/>
</dbReference>
<evidence type="ECO:0000256" key="8">
    <source>
        <dbReference type="SAM" id="MobiDB-lite"/>
    </source>
</evidence>
<dbReference type="Pfam" id="PF01823">
    <property type="entry name" value="MACPF"/>
    <property type="match status" value="1"/>
</dbReference>
<protein>
    <recommendedName>
        <fullName evidence="9">MACPF domain-containing protein</fullName>
    </recommendedName>
</protein>
<dbReference type="GO" id="GO:0022829">
    <property type="term" value="F:wide pore channel activity"/>
    <property type="evidence" value="ECO:0007669"/>
    <property type="project" value="TreeGrafter"/>
</dbReference>
<comment type="similarity">
    <text evidence="3">Belongs to the complement C6/C7/C8/C9 family.</text>
</comment>
<comment type="subcellular location">
    <subcellularLocation>
        <location evidence="1">Membrane</location>
    </subcellularLocation>
    <subcellularLocation>
        <location evidence="2">Secreted</location>
    </subcellularLocation>
</comment>
<keyword evidence="7" id="KW-1015">Disulfide bond</keyword>
<dbReference type="GO" id="GO:0005576">
    <property type="term" value="C:extracellular region"/>
    <property type="evidence" value="ECO:0007669"/>
    <property type="project" value="UniProtKB-SubCell"/>
</dbReference>
<dbReference type="PANTHER" id="PTHR46096:SF1">
    <property type="entry name" value="PERFORIN 1.5"/>
    <property type="match status" value="1"/>
</dbReference>
<keyword evidence="6" id="KW-0472">Membrane</keyword>
<evidence type="ECO:0000256" key="4">
    <source>
        <dbReference type="ARBA" id="ARBA00022525"/>
    </source>
</evidence>
<gene>
    <name evidence="10" type="ORF">KC01_LOCUS28903</name>
</gene>
<dbReference type="AlphaFoldDB" id="A0AAV2LH19"/>
<dbReference type="GO" id="GO:0001771">
    <property type="term" value="P:immunological synapse formation"/>
    <property type="evidence" value="ECO:0007669"/>
    <property type="project" value="TreeGrafter"/>
</dbReference>
<dbReference type="InterPro" id="IPR052784">
    <property type="entry name" value="Perforin-1_pore-forming"/>
</dbReference>
<keyword evidence="11" id="KW-1185">Reference proteome</keyword>
<evidence type="ECO:0000256" key="1">
    <source>
        <dbReference type="ARBA" id="ARBA00004370"/>
    </source>
</evidence>
<sequence>MWLQLIFEMHVLLRTSHQPSAETCSRQPQSTPESSTESRPRTKIATSRDLSVMAHASLTLLLLTALFSLALCTAEECDKVPFVPGHNLMGEGFDIVTLKRKGAYVVDVQTYMTPNGTCNTFQNPLQGNQLQKLPLSALDFRAFTNCRTDVYHSTQYSVSEVVSTVTSQDSSDWKLELSHEDVGGLEVGGTRSDLYNFASARMKEDKFTFSIHRSSCTHYRYRVSSTPPLSSEFRKDVLLLPSSYNSSSRVQYRRLINTYGTHYIRQANLGGQYRRLTAVRTCLSALNGFSTSQAHGCLSAGISLGLGKSRVGASFTRCSTLLQNNDAATSSSSGMQLHRSEVEGGQGWNGQFSLLSNDSRGYNTWLQTLKDHPDVVQYSLRLMSDLVPHPQKSMQVRAAIVDYLKENGISKNDKKPCGQNCCPKRAWSGVLTVTIVRAWGLKGDPTGRTEGYAKMWYGPHFRQTGWIRSNSPYWNAHTGQADSRLWWVFVWCAEHL</sequence>
<dbReference type="GO" id="GO:0051607">
    <property type="term" value="P:defense response to virus"/>
    <property type="evidence" value="ECO:0007669"/>
    <property type="project" value="TreeGrafter"/>
</dbReference>
<accession>A0AAV2LH19</accession>
<dbReference type="PANTHER" id="PTHR46096">
    <property type="entry name" value="PERFORIN-1"/>
    <property type="match status" value="1"/>
</dbReference>
<dbReference type="GO" id="GO:0016020">
    <property type="term" value="C:membrane"/>
    <property type="evidence" value="ECO:0007669"/>
    <property type="project" value="UniProtKB-SubCell"/>
</dbReference>
<dbReference type="GO" id="GO:0001913">
    <property type="term" value="P:T cell mediated cytotoxicity"/>
    <property type="evidence" value="ECO:0007669"/>
    <property type="project" value="TreeGrafter"/>
</dbReference>
<evidence type="ECO:0000313" key="10">
    <source>
        <dbReference type="EMBL" id="CAL1600831.1"/>
    </source>
</evidence>
<name>A0AAV2LH19_KNICA</name>
<keyword evidence="4" id="KW-0964">Secreted</keyword>